<proteinExistence type="predicted"/>
<evidence type="ECO:0000313" key="2">
    <source>
        <dbReference type="EMBL" id="MEK0187118.1"/>
    </source>
</evidence>
<keyword evidence="1" id="KW-0812">Transmembrane</keyword>
<dbReference type="EMBL" id="JBBLXS010000305">
    <property type="protein sequence ID" value="MEK0187118.1"/>
    <property type="molecule type" value="Genomic_DNA"/>
</dbReference>
<gene>
    <name evidence="2" type="ORF">WMG39_20015</name>
</gene>
<protein>
    <submittedName>
        <fullName evidence="2">GDYXXLXY domain-containing protein</fullName>
    </submittedName>
</protein>
<comment type="caution">
    <text evidence="2">The sequence shown here is derived from an EMBL/GenBank/DDBJ whole genome shotgun (WGS) entry which is preliminary data.</text>
</comment>
<feature type="transmembrane region" description="Helical" evidence="1">
    <location>
        <begin position="33"/>
        <end position="56"/>
    </location>
</feature>
<keyword evidence="3" id="KW-1185">Reference proteome</keyword>
<dbReference type="Proteomes" id="UP001384579">
    <property type="component" value="Unassembled WGS sequence"/>
</dbReference>
<reference evidence="2 3" key="1">
    <citation type="journal article" date="2020" name="Harmful Algae">
        <title>Molecular and morphological characterization of a novel dihydroanatoxin-a producing Microcoleus species (cyanobacteria) from the Russian River, California, USA.</title>
        <authorList>
            <person name="Conklin K.Y."/>
            <person name="Stancheva R."/>
            <person name="Otten T.G."/>
            <person name="Fadness R."/>
            <person name="Boyer G.L."/>
            <person name="Read B."/>
            <person name="Zhang X."/>
            <person name="Sheath R.G."/>
        </authorList>
    </citation>
    <scope>NUCLEOTIDE SEQUENCE [LARGE SCALE GENOMIC DNA]</scope>
    <source>
        <strain evidence="2 3">PTRS2</strain>
    </source>
</reference>
<evidence type="ECO:0000256" key="1">
    <source>
        <dbReference type="SAM" id="Phobius"/>
    </source>
</evidence>
<evidence type="ECO:0000313" key="3">
    <source>
        <dbReference type="Proteomes" id="UP001384579"/>
    </source>
</evidence>
<name>A0ABU8YSC8_9CYAN</name>
<sequence length="233" mass="26641">MNTNNIDLLTENPEQTNLFQIPPEAKRIPAWRLWIPLLFQIGLIITVPASAVYTFVTGKTVVLQTVPVDPYDLMRGYYQVLSYDISQQNNLEKLPGWKELPSDNKPCPSGVVCPPSKNYKVKSGTSFYVILESPKTQTNAGRPQAWKPVRVSLENPPNLPANQIAIQGKYNGWQMEYGLETYYMPENEREKVNQEIGEAQRAQRESFVVEVKVDKTGHAVPVSLWVRQRNYRF</sequence>
<dbReference type="InterPro" id="IPR025833">
    <property type="entry name" value="GDYXXLXY"/>
</dbReference>
<organism evidence="2 3">
    <name type="scientific">Microcoleus anatoxicus PTRS2</name>
    <dbReference type="NCBI Taxonomy" id="2705321"/>
    <lineage>
        <taxon>Bacteria</taxon>
        <taxon>Bacillati</taxon>
        <taxon>Cyanobacteriota</taxon>
        <taxon>Cyanophyceae</taxon>
        <taxon>Oscillatoriophycideae</taxon>
        <taxon>Oscillatoriales</taxon>
        <taxon>Microcoleaceae</taxon>
        <taxon>Microcoleus</taxon>
        <taxon>Microcoleus anatoxicus</taxon>
    </lineage>
</organism>
<dbReference type="RefSeq" id="WP_340524648.1">
    <property type="nucleotide sequence ID" value="NZ_JBBLXS010000305.1"/>
</dbReference>
<keyword evidence="1" id="KW-1133">Transmembrane helix</keyword>
<keyword evidence="1" id="KW-0472">Membrane</keyword>
<dbReference type="Pfam" id="PF14345">
    <property type="entry name" value="GDYXXLXY"/>
    <property type="match status" value="1"/>
</dbReference>
<accession>A0ABU8YSC8</accession>